<name>A0AAV7U022_PLEWA</name>
<accession>A0AAV7U022</accession>
<dbReference type="AlphaFoldDB" id="A0AAV7U022"/>
<gene>
    <name evidence="1" type="ORF">NDU88_006403</name>
</gene>
<organism evidence="1 2">
    <name type="scientific">Pleurodeles waltl</name>
    <name type="common">Iberian ribbed newt</name>
    <dbReference type="NCBI Taxonomy" id="8319"/>
    <lineage>
        <taxon>Eukaryota</taxon>
        <taxon>Metazoa</taxon>
        <taxon>Chordata</taxon>
        <taxon>Craniata</taxon>
        <taxon>Vertebrata</taxon>
        <taxon>Euteleostomi</taxon>
        <taxon>Amphibia</taxon>
        <taxon>Batrachia</taxon>
        <taxon>Caudata</taxon>
        <taxon>Salamandroidea</taxon>
        <taxon>Salamandridae</taxon>
        <taxon>Pleurodelinae</taxon>
        <taxon>Pleurodeles</taxon>
    </lineage>
</organism>
<sequence length="91" mass="9784">MVPSLTNGTLNIDSVVGNGMLGFDVTGLNVDKISFRRVWFSSMVPLLLNGILNSDGVVDNGVIGFDVTGLIVNKISFEGFFLFATVSLWIT</sequence>
<keyword evidence="2" id="KW-1185">Reference proteome</keyword>
<dbReference type="Proteomes" id="UP001066276">
    <property type="component" value="Chromosome 3_2"/>
</dbReference>
<evidence type="ECO:0000313" key="2">
    <source>
        <dbReference type="Proteomes" id="UP001066276"/>
    </source>
</evidence>
<comment type="caution">
    <text evidence="1">The sequence shown here is derived from an EMBL/GenBank/DDBJ whole genome shotgun (WGS) entry which is preliminary data.</text>
</comment>
<evidence type="ECO:0000313" key="1">
    <source>
        <dbReference type="EMBL" id="KAJ1181193.1"/>
    </source>
</evidence>
<reference evidence="1" key="1">
    <citation type="journal article" date="2022" name="bioRxiv">
        <title>Sequencing and chromosome-scale assembly of the giantPleurodeles waltlgenome.</title>
        <authorList>
            <person name="Brown T."/>
            <person name="Elewa A."/>
            <person name="Iarovenko S."/>
            <person name="Subramanian E."/>
            <person name="Araus A.J."/>
            <person name="Petzold A."/>
            <person name="Susuki M."/>
            <person name="Suzuki K.-i.T."/>
            <person name="Hayashi T."/>
            <person name="Toyoda A."/>
            <person name="Oliveira C."/>
            <person name="Osipova E."/>
            <person name="Leigh N.D."/>
            <person name="Simon A."/>
            <person name="Yun M.H."/>
        </authorList>
    </citation>
    <scope>NUCLEOTIDE SEQUENCE</scope>
    <source>
        <strain evidence="1">20211129_DDA</strain>
        <tissue evidence="1">Liver</tissue>
    </source>
</reference>
<protein>
    <submittedName>
        <fullName evidence="1">Uncharacterized protein</fullName>
    </submittedName>
</protein>
<proteinExistence type="predicted"/>
<dbReference type="EMBL" id="JANPWB010000006">
    <property type="protein sequence ID" value="KAJ1181193.1"/>
    <property type="molecule type" value="Genomic_DNA"/>
</dbReference>